<gene>
    <name evidence="2" type="ORF">AVDCRST_MAG66-3909</name>
</gene>
<feature type="compositionally biased region" description="Basic and acidic residues" evidence="1">
    <location>
        <begin position="1"/>
        <end position="10"/>
    </location>
</feature>
<dbReference type="AlphaFoldDB" id="A0A6J4QER9"/>
<name>A0A6J4QER9_9PSEU</name>
<proteinExistence type="predicted"/>
<organism evidence="2">
    <name type="scientific">uncultured Pseudonocardia sp</name>
    <dbReference type="NCBI Taxonomy" id="211455"/>
    <lineage>
        <taxon>Bacteria</taxon>
        <taxon>Bacillati</taxon>
        <taxon>Actinomycetota</taxon>
        <taxon>Actinomycetes</taxon>
        <taxon>Pseudonocardiales</taxon>
        <taxon>Pseudonocardiaceae</taxon>
        <taxon>Pseudonocardia</taxon>
        <taxon>environmental samples</taxon>
    </lineage>
</organism>
<dbReference type="EMBL" id="CADCUS010000534">
    <property type="protein sequence ID" value="CAA9439772.1"/>
    <property type="molecule type" value="Genomic_DNA"/>
</dbReference>
<evidence type="ECO:0000313" key="2">
    <source>
        <dbReference type="EMBL" id="CAA9439772.1"/>
    </source>
</evidence>
<feature type="compositionally biased region" description="Low complexity" evidence="1">
    <location>
        <begin position="28"/>
        <end position="47"/>
    </location>
</feature>
<reference evidence="2" key="1">
    <citation type="submission" date="2020-02" db="EMBL/GenBank/DDBJ databases">
        <authorList>
            <person name="Meier V. D."/>
        </authorList>
    </citation>
    <scope>NUCLEOTIDE SEQUENCE</scope>
    <source>
        <strain evidence="2">AVDCRST_MAG66</strain>
    </source>
</reference>
<protein>
    <submittedName>
        <fullName evidence="2">Uncharacterized protein</fullName>
    </submittedName>
</protein>
<evidence type="ECO:0000256" key="1">
    <source>
        <dbReference type="SAM" id="MobiDB-lite"/>
    </source>
</evidence>
<accession>A0A6J4QER9</accession>
<sequence>MRTREARPDGAPDLNATERASDRHDRWPPGSSRSGSTGSTPTAGVSPHGRSRGGSLLHPLPRHPRSGAVPARRAGDGAAGPRSPAGIVTPVGRGAQLTHSPAPSVDLAPRHRRSPTSWSPTDAARLLATPSRPRT</sequence>
<feature type="region of interest" description="Disordered" evidence="1">
    <location>
        <begin position="1"/>
        <end position="135"/>
    </location>
</feature>